<reference evidence="1 2" key="1">
    <citation type="submission" date="2020-05" db="EMBL/GenBank/DDBJ databases">
        <authorList>
            <person name="Khan S.A."/>
            <person name="Jeon C.O."/>
            <person name="Chun B.H."/>
        </authorList>
    </citation>
    <scope>NUCLEOTIDE SEQUENCE [LARGE SCALE GENOMIC DNA]</scope>
    <source>
        <strain evidence="1 2">S1162</strain>
    </source>
</reference>
<evidence type="ECO:0000313" key="1">
    <source>
        <dbReference type="EMBL" id="NNU33992.1"/>
    </source>
</evidence>
<accession>A0ABX1W182</accession>
<proteinExistence type="predicted"/>
<dbReference type="EMBL" id="JABFCR010000026">
    <property type="protein sequence ID" value="NNU33992.1"/>
    <property type="molecule type" value="Genomic_DNA"/>
</dbReference>
<gene>
    <name evidence="1" type="ORF">HK413_07170</name>
</gene>
<comment type="caution">
    <text evidence="1">The sequence shown here is derived from an EMBL/GenBank/DDBJ whole genome shotgun (WGS) entry which is preliminary data.</text>
</comment>
<dbReference type="SUPFAM" id="SSF51556">
    <property type="entry name" value="Metallo-dependent hydrolases"/>
    <property type="match status" value="1"/>
</dbReference>
<name>A0ABX1W182_9SPHI</name>
<protein>
    <submittedName>
        <fullName evidence="1">Uncharacterized protein</fullName>
    </submittedName>
</protein>
<dbReference type="Gene3D" id="3.20.20.140">
    <property type="entry name" value="Metal-dependent hydrolases"/>
    <property type="match status" value="1"/>
</dbReference>
<dbReference type="InterPro" id="IPR032466">
    <property type="entry name" value="Metal_Hydrolase"/>
</dbReference>
<organism evidence="1 2">
    <name type="scientific">Mucilaginibacter humi</name>
    <dbReference type="NCBI Taxonomy" id="2732510"/>
    <lineage>
        <taxon>Bacteria</taxon>
        <taxon>Pseudomonadati</taxon>
        <taxon>Bacteroidota</taxon>
        <taxon>Sphingobacteriia</taxon>
        <taxon>Sphingobacteriales</taxon>
        <taxon>Sphingobacteriaceae</taxon>
        <taxon>Mucilaginibacter</taxon>
    </lineage>
</organism>
<sequence length="183" mass="20570">MGVHGVAMTTVQAKKFEAVIWCPASNYFLLNKTAAMDDLKKHTTILFGTDSTLTGSWNIWDHIRQARETNMLTDAELYDSLHPGGSQTDVDNRGSIVVVKKGNRIIVRFFYATQPEDILLVVHDGEVRLFDNTMLGQLEHLNLKEFSKVFMGRTCKYVQGDLPGVMQQIKAYYPGAIFPLTAI</sequence>
<dbReference type="Proteomes" id="UP000566071">
    <property type="component" value="Unassembled WGS sequence"/>
</dbReference>
<evidence type="ECO:0000313" key="2">
    <source>
        <dbReference type="Proteomes" id="UP000566071"/>
    </source>
</evidence>
<keyword evidence="2" id="KW-1185">Reference proteome</keyword>
<dbReference type="RefSeq" id="WP_175269676.1">
    <property type="nucleotide sequence ID" value="NZ_JABFCR010000026.1"/>
</dbReference>